<organism evidence="2 3">
    <name type="scientific">Streptomyces echinoruber</name>
    <dbReference type="NCBI Taxonomy" id="68898"/>
    <lineage>
        <taxon>Bacteria</taxon>
        <taxon>Bacillati</taxon>
        <taxon>Actinomycetota</taxon>
        <taxon>Actinomycetes</taxon>
        <taxon>Kitasatosporales</taxon>
        <taxon>Streptomycetaceae</taxon>
        <taxon>Streptomyces</taxon>
    </lineage>
</organism>
<feature type="compositionally biased region" description="Basic and acidic residues" evidence="1">
    <location>
        <begin position="158"/>
        <end position="177"/>
    </location>
</feature>
<evidence type="ECO:0000256" key="1">
    <source>
        <dbReference type="SAM" id="MobiDB-lite"/>
    </source>
</evidence>
<accession>A0A918QT29</accession>
<protein>
    <submittedName>
        <fullName evidence="2">Uncharacterized protein</fullName>
    </submittedName>
</protein>
<sequence>MEIVAQWVRTSWTKRSRGGEGAARRNAAPIGFSLPDAPRPLVHVVRMREEDGFRPHGSLGDLGTVDLQLRETEGRLRVFPRVQPLCALPPRPRRPPAVRLVPGQWVRWQLNYRFSSTWAPGTGPTGWTRSTSPTDRSLPTCSWERPTSSSMSGARSADGVRKGSRSRRDERSADAAE</sequence>
<name>A0A918QT29_9ACTN</name>
<feature type="compositionally biased region" description="Low complexity" evidence="1">
    <location>
        <begin position="119"/>
        <end position="128"/>
    </location>
</feature>
<proteinExistence type="predicted"/>
<dbReference type="Proteomes" id="UP000623010">
    <property type="component" value="Unassembled WGS sequence"/>
</dbReference>
<feature type="region of interest" description="Disordered" evidence="1">
    <location>
        <begin position="119"/>
        <end position="177"/>
    </location>
</feature>
<comment type="caution">
    <text evidence="2">The sequence shown here is derived from an EMBL/GenBank/DDBJ whole genome shotgun (WGS) entry which is preliminary data.</text>
</comment>
<evidence type="ECO:0000313" key="2">
    <source>
        <dbReference type="EMBL" id="GGZ70728.1"/>
    </source>
</evidence>
<feature type="compositionally biased region" description="Polar residues" evidence="1">
    <location>
        <begin position="129"/>
        <end position="153"/>
    </location>
</feature>
<reference evidence="2" key="1">
    <citation type="journal article" date="2014" name="Int. J. Syst. Evol. Microbiol.">
        <title>Complete genome sequence of Corynebacterium casei LMG S-19264T (=DSM 44701T), isolated from a smear-ripened cheese.</title>
        <authorList>
            <consortium name="US DOE Joint Genome Institute (JGI-PGF)"/>
            <person name="Walter F."/>
            <person name="Albersmeier A."/>
            <person name="Kalinowski J."/>
            <person name="Ruckert C."/>
        </authorList>
    </citation>
    <scope>NUCLEOTIDE SEQUENCE</scope>
    <source>
        <strain evidence="2">JCM 5016</strain>
    </source>
</reference>
<reference evidence="2" key="2">
    <citation type="submission" date="2020-09" db="EMBL/GenBank/DDBJ databases">
        <authorList>
            <person name="Sun Q."/>
            <person name="Ohkuma M."/>
        </authorList>
    </citation>
    <scope>NUCLEOTIDE SEQUENCE</scope>
    <source>
        <strain evidence="2">JCM 5016</strain>
    </source>
</reference>
<keyword evidence="3" id="KW-1185">Reference proteome</keyword>
<gene>
    <name evidence="2" type="ORF">GCM10010389_05290</name>
</gene>
<evidence type="ECO:0000313" key="3">
    <source>
        <dbReference type="Proteomes" id="UP000623010"/>
    </source>
</evidence>
<dbReference type="AlphaFoldDB" id="A0A918QT29"/>
<dbReference type="EMBL" id="BMWH01000001">
    <property type="protein sequence ID" value="GGZ70728.1"/>
    <property type="molecule type" value="Genomic_DNA"/>
</dbReference>